<dbReference type="AlphaFoldDB" id="A7I1S6"/>
<name>A7I1S6_CAMHC</name>
<dbReference type="EMBL" id="CP000776">
    <property type="protein sequence ID" value="ABS52146.1"/>
    <property type="molecule type" value="Genomic_DNA"/>
</dbReference>
<dbReference type="InterPro" id="IPR008136">
    <property type="entry name" value="CinA_C"/>
</dbReference>
<dbReference type="NCBIfam" id="TIGR00199">
    <property type="entry name" value="PncC_domain"/>
    <property type="match status" value="1"/>
</dbReference>
<proteinExistence type="predicted"/>
<dbReference type="Gene3D" id="3.90.950.20">
    <property type="entry name" value="CinA-like"/>
    <property type="match status" value="1"/>
</dbReference>
<dbReference type="STRING" id="360107.CHAB381_0905"/>
<evidence type="ECO:0000313" key="2">
    <source>
        <dbReference type="EMBL" id="ABS52146.1"/>
    </source>
</evidence>
<dbReference type="SUPFAM" id="SSF142433">
    <property type="entry name" value="CinA-like"/>
    <property type="match status" value="1"/>
</dbReference>
<feature type="domain" description="CinA C-terminal" evidence="1">
    <location>
        <begin position="204"/>
        <end position="356"/>
    </location>
</feature>
<dbReference type="eggNOG" id="COG1546">
    <property type="taxonomic scope" value="Bacteria"/>
</dbReference>
<dbReference type="OrthoDB" id="9801454at2"/>
<dbReference type="HOGENOM" id="CLU_764884_0_0_7"/>
<sequence>MKHLVLIFAEEIRLNSPFLNYILRVCNEKFECDYELKFLDKLDKNTASFLEKCIAQFDYITIFASSDNFYITSKILASLNDDIIELKNGEILAPSMSRKFENGSFLIDINGKFINVILADPLQKLPNIFQNFELNSKTFYIFDSDIITLKSRIDPLCETYEIKISITRIAPFLILIRASQNRFGQIEAFMDSLKEFLNLKIINEKLENFIVSKLAFYGKKITFAESCTAGLVAAKIGSVSGASEVFAGSLVTYSNEIKNIWLGVENEILNEHGAVSKECVNEMLSGAIESSGADFALAVSGIAGPTGGSENKPVGTIYIGAKEKNGEEIIERFLLKGDRNYIREQSVTIALCLLIKLKAKMFFD</sequence>
<evidence type="ECO:0000259" key="1">
    <source>
        <dbReference type="Pfam" id="PF02464"/>
    </source>
</evidence>
<evidence type="ECO:0000313" key="3">
    <source>
        <dbReference type="Proteomes" id="UP000002407"/>
    </source>
</evidence>
<dbReference type="KEGG" id="cha:CHAB381_0905"/>
<dbReference type="InterPro" id="IPR036653">
    <property type="entry name" value="CinA-like_C"/>
</dbReference>
<gene>
    <name evidence="2" type="ordered locus">CHAB381_0905</name>
</gene>
<keyword evidence="3" id="KW-1185">Reference proteome</keyword>
<reference evidence="3" key="1">
    <citation type="submission" date="2007-07" db="EMBL/GenBank/DDBJ databases">
        <title>Complete genome sequence of Campylobacter hominis ATCC BAA-381, a commensal isolated from the human gastrointestinal tract.</title>
        <authorList>
            <person name="Fouts D.E."/>
            <person name="Mongodin E.F."/>
            <person name="Puiu D."/>
            <person name="Sebastian Y."/>
            <person name="Miller W.G."/>
            <person name="Mandrell R.E."/>
            <person name="Nelson K.E."/>
        </authorList>
    </citation>
    <scope>NUCLEOTIDE SEQUENCE [LARGE SCALE GENOMIC DNA]</scope>
    <source>
        <strain evidence="3">ATCC BAA-381 / LMG 19568 / NCTC 13146 / CH001A</strain>
    </source>
</reference>
<accession>A7I1S6</accession>
<dbReference type="Proteomes" id="UP000002407">
    <property type="component" value="Chromosome"/>
</dbReference>
<dbReference type="Pfam" id="PF02464">
    <property type="entry name" value="CinA"/>
    <property type="match status" value="1"/>
</dbReference>
<organism evidence="2 3">
    <name type="scientific">Campylobacter hominis (strain ATCC BAA-381 / DSM 21671 / CCUG 45161 / LMG 19568 / NCTC 13146 / CH001A)</name>
    <dbReference type="NCBI Taxonomy" id="360107"/>
    <lineage>
        <taxon>Bacteria</taxon>
        <taxon>Pseudomonadati</taxon>
        <taxon>Campylobacterota</taxon>
        <taxon>Epsilonproteobacteria</taxon>
        <taxon>Campylobacterales</taxon>
        <taxon>Campylobacteraceae</taxon>
        <taxon>Campylobacter</taxon>
    </lineage>
</organism>
<protein>
    <submittedName>
        <fullName evidence="2">Competence/damage-inducible domain protein</fullName>
    </submittedName>
</protein>
<dbReference type="RefSeq" id="WP_012108758.1">
    <property type="nucleotide sequence ID" value="NC_009714.1"/>
</dbReference>